<dbReference type="PANTHER" id="PTHR43742">
    <property type="entry name" value="TRIMETHYLAMINE-N-OXIDE REDUCTASE"/>
    <property type="match status" value="1"/>
</dbReference>
<keyword evidence="3" id="KW-0408">Iron</keyword>
<proteinExistence type="inferred from homology"/>
<evidence type="ECO:0000256" key="1">
    <source>
        <dbReference type="ARBA" id="ARBA00010312"/>
    </source>
</evidence>
<dbReference type="Gene3D" id="2.40.40.20">
    <property type="match status" value="1"/>
</dbReference>
<evidence type="ECO:0000256" key="4">
    <source>
        <dbReference type="ARBA" id="ARBA00023014"/>
    </source>
</evidence>
<comment type="caution">
    <text evidence="6">The sequence shown here is derived from an EMBL/GenBank/DDBJ whole genome shotgun (WGS) entry which is preliminary data.</text>
</comment>
<dbReference type="InterPro" id="IPR006657">
    <property type="entry name" value="MoPterin_dinucl-bd_dom"/>
</dbReference>
<dbReference type="AlphaFoldDB" id="A0A6N7LWC3"/>
<dbReference type="InterPro" id="IPR050612">
    <property type="entry name" value="Prok_Mopterin_Oxidored"/>
</dbReference>
<dbReference type="SUPFAM" id="SSF50692">
    <property type="entry name" value="ADC-like"/>
    <property type="match status" value="1"/>
</dbReference>
<dbReference type="Pfam" id="PF01568">
    <property type="entry name" value="Molydop_binding"/>
    <property type="match status" value="1"/>
</dbReference>
<dbReference type="Pfam" id="PF04879">
    <property type="entry name" value="Molybdop_Fe4S4"/>
    <property type="match status" value="1"/>
</dbReference>
<dbReference type="Pfam" id="PF00384">
    <property type="entry name" value="Molybdopterin"/>
    <property type="match status" value="1"/>
</dbReference>
<dbReference type="EMBL" id="WIRE01000002">
    <property type="protein sequence ID" value="MQX54722.1"/>
    <property type="molecule type" value="Genomic_DNA"/>
</dbReference>
<keyword evidence="4" id="KW-0411">Iron-sulfur</keyword>
<comment type="similarity">
    <text evidence="1">Belongs to the prokaryotic molybdopterin-containing oxidoreductase family.</text>
</comment>
<dbReference type="InterPro" id="IPR006963">
    <property type="entry name" value="Mopterin_OxRdtase_4Fe-4S_dom"/>
</dbReference>
<keyword evidence="7" id="KW-1185">Reference proteome</keyword>
<dbReference type="Gene3D" id="3.40.228.10">
    <property type="entry name" value="Dimethylsulfoxide Reductase, domain 2"/>
    <property type="match status" value="1"/>
</dbReference>
<dbReference type="GO" id="GO:0043546">
    <property type="term" value="F:molybdopterin cofactor binding"/>
    <property type="evidence" value="ECO:0007669"/>
    <property type="project" value="InterPro"/>
</dbReference>
<name>A0A6N7LWC3_9GAMM</name>
<evidence type="ECO:0000313" key="7">
    <source>
        <dbReference type="Proteomes" id="UP000469421"/>
    </source>
</evidence>
<gene>
    <name evidence="6" type="ORF">GFN93_15845</name>
</gene>
<evidence type="ECO:0000256" key="3">
    <source>
        <dbReference type="ARBA" id="ARBA00023004"/>
    </source>
</evidence>
<reference evidence="6 7" key="1">
    <citation type="submission" date="2019-10" db="EMBL/GenBank/DDBJ databases">
        <title>Alcanivorax sp.PA15-N-34 draft genome sequence.</title>
        <authorList>
            <person name="Liao X."/>
            <person name="Shao Z."/>
        </authorList>
    </citation>
    <scope>NUCLEOTIDE SEQUENCE [LARGE SCALE GENOMIC DNA]</scope>
    <source>
        <strain evidence="6 7">PA15-N-34</strain>
    </source>
</reference>
<dbReference type="Proteomes" id="UP000469421">
    <property type="component" value="Unassembled WGS sequence"/>
</dbReference>
<evidence type="ECO:0000313" key="6">
    <source>
        <dbReference type="EMBL" id="MQX54722.1"/>
    </source>
</evidence>
<evidence type="ECO:0000259" key="5">
    <source>
        <dbReference type="PROSITE" id="PS51669"/>
    </source>
</evidence>
<dbReference type="Gene3D" id="2.20.25.90">
    <property type="entry name" value="ADC-like domains"/>
    <property type="match status" value="1"/>
</dbReference>
<dbReference type="GO" id="GO:0046872">
    <property type="term" value="F:metal ion binding"/>
    <property type="evidence" value="ECO:0007669"/>
    <property type="project" value="UniProtKB-KW"/>
</dbReference>
<keyword evidence="2" id="KW-0479">Metal-binding</keyword>
<dbReference type="PANTHER" id="PTHR43742:SF6">
    <property type="entry name" value="OXIDOREDUCTASE YYAE-RELATED"/>
    <property type="match status" value="1"/>
</dbReference>
<protein>
    <submittedName>
        <fullName evidence="6">Molybdopterin-dependent oxidoreductase</fullName>
    </submittedName>
</protein>
<dbReference type="SUPFAM" id="SSF53706">
    <property type="entry name" value="Formate dehydrogenase/DMSO reductase, domains 1-3"/>
    <property type="match status" value="1"/>
</dbReference>
<dbReference type="InterPro" id="IPR009010">
    <property type="entry name" value="Asp_de-COase-like_dom_sf"/>
</dbReference>
<dbReference type="GO" id="GO:0016491">
    <property type="term" value="F:oxidoreductase activity"/>
    <property type="evidence" value="ECO:0007669"/>
    <property type="project" value="InterPro"/>
</dbReference>
<feature type="domain" description="4Fe-4S Mo/W bis-MGD-type" evidence="5">
    <location>
        <begin position="12"/>
        <end position="68"/>
    </location>
</feature>
<dbReference type="GO" id="GO:0051536">
    <property type="term" value="F:iron-sulfur cluster binding"/>
    <property type="evidence" value="ECO:0007669"/>
    <property type="project" value="UniProtKB-KW"/>
</dbReference>
<organism evidence="6 7">
    <name type="scientific">Alcanivorax sediminis</name>
    <dbReference type="NCBI Taxonomy" id="2663008"/>
    <lineage>
        <taxon>Bacteria</taxon>
        <taxon>Pseudomonadati</taxon>
        <taxon>Pseudomonadota</taxon>
        <taxon>Gammaproteobacteria</taxon>
        <taxon>Oceanospirillales</taxon>
        <taxon>Alcanivoracaceae</taxon>
        <taxon>Alcanivorax</taxon>
    </lineage>
</organism>
<evidence type="ECO:0000256" key="2">
    <source>
        <dbReference type="ARBA" id="ARBA00022723"/>
    </source>
</evidence>
<accession>A0A6N7LWC3</accession>
<dbReference type="PROSITE" id="PS51669">
    <property type="entry name" value="4FE4S_MOW_BIS_MGD"/>
    <property type="match status" value="1"/>
</dbReference>
<dbReference type="Gene3D" id="3.40.50.740">
    <property type="match status" value="1"/>
</dbReference>
<sequence length="717" mass="78934">MRPQSGKREAAMKSVPTFCRVCEPSCALVAQVKNGQVQRLQPDRDHPVTQGFACHKGVNYLAIHQDPDRLNIPLARQGSRLPSEGEWLAQDWDTVTHDVATTLNQIREQHGPDAVAGYIGNPTAFNALGSQAIGEFFMNMGSRRIFNSGTQDCANKFAAGEAVFGTSTLHPLPDFDHTDCLLIFGENPKISHMSFISIADPMAKIRAACQRGASVYYINPRKIESASPKTGDVIQILPDTDLYLMAALLHEIDALGRFDESVLREHGKHVAELRAFIAPYSAGTVAEVVGLPAEQIRALADEFSAAERAAVHMSTGVNMGRHGTLCYWLLQMLSFVTGNLDKQGGNFYSEGFYPAAKAGRVRSDDVFFSSAYGEIRHIRGSLPGNLLPDMILDDENPVRALVVIAGNPLLSVGGEARWRQALEKLELLVVIDLFRNATGEYAHYLLPSADMLERPDINICGLGMQYQPYVQYTDAVVPPAEDRKEEWWILSRLMQQMGMPSSLLDQPGNPFGRLEHMMSRHELTIESLKASPSGTAVLNTQSIGRFYSDFLQTDDKKVDCCPPLFAEAMTLANAQFDALKQDAPAFRLINLRTNYMHNSWYQNVPTLKRGKHDHNPLHMNPQDMSALGLEDGDRLTVSNEYGVVDARVRADDTLRPGVVAMTHGWGNKNTPGLTVANRYPGVNINALLPNGPGSYEKLSNQAFMSGVPVSLRVAEGT</sequence>
<dbReference type="InterPro" id="IPR006656">
    <property type="entry name" value="Mopterin_OxRdtase"/>
</dbReference>
<dbReference type="SMART" id="SM00926">
    <property type="entry name" value="Molybdop_Fe4S4"/>
    <property type="match status" value="1"/>
</dbReference>